<name>A0A4R4T1R4_9ACTN</name>
<evidence type="ECO:0008006" key="3">
    <source>
        <dbReference type="Google" id="ProtNLM"/>
    </source>
</evidence>
<dbReference type="InterPro" id="IPR036465">
    <property type="entry name" value="vWFA_dom_sf"/>
</dbReference>
<accession>A0A4R4T1R4</accession>
<gene>
    <name evidence="1" type="ORF">E1283_26385</name>
</gene>
<sequence length="208" mass="22016">MLDASPAAARCLRELTGALRSLQTTLVRAPDVAGAVRLAALTYAESADLLLPLAPVTWETNVPEPRPGPAARLAPAFERLLELLPADTERLKRESRVARPTVFLVTAGTPEDDAHWPALRRRLAEHPYHPHLVACGIGGTDPAVVGRLASRPGLGFVARPGHDAATSAVQFSVLLQQAVLSLARSAQAGAGELRLLCPEGLMPVESLT</sequence>
<dbReference type="Proteomes" id="UP000295345">
    <property type="component" value="Unassembled WGS sequence"/>
</dbReference>
<dbReference type="AlphaFoldDB" id="A0A4R4T1R4"/>
<proteinExistence type="predicted"/>
<protein>
    <recommendedName>
        <fullName evidence="3">VWA domain-containing protein</fullName>
    </recommendedName>
</protein>
<reference evidence="1 2" key="1">
    <citation type="submission" date="2019-03" db="EMBL/GenBank/DDBJ databases">
        <title>Draft genome sequences of novel Actinobacteria.</title>
        <authorList>
            <person name="Sahin N."/>
            <person name="Ay H."/>
            <person name="Saygin H."/>
        </authorList>
    </citation>
    <scope>NUCLEOTIDE SEQUENCE [LARGE SCALE GENOMIC DNA]</scope>
    <source>
        <strain evidence="1 2">DSM 41900</strain>
    </source>
</reference>
<dbReference type="OrthoDB" id="4115890at2"/>
<evidence type="ECO:0000313" key="2">
    <source>
        <dbReference type="Proteomes" id="UP000295345"/>
    </source>
</evidence>
<keyword evidence="2" id="KW-1185">Reference proteome</keyword>
<dbReference type="SUPFAM" id="SSF53300">
    <property type="entry name" value="vWA-like"/>
    <property type="match status" value="1"/>
</dbReference>
<evidence type="ECO:0000313" key="1">
    <source>
        <dbReference type="EMBL" id="TDC69174.1"/>
    </source>
</evidence>
<comment type="caution">
    <text evidence="1">The sequence shown here is derived from an EMBL/GenBank/DDBJ whole genome shotgun (WGS) entry which is preliminary data.</text>
</comment>
<dbReference type="EMBL" id="SMKI01000347">
    <property type="protein sequence ID" value="TDC69174.1"/>
    <property type="molecule type" value="Genomic_DNA"/>
</dbReference>
<organism evidence="1 2">
    <name type="scientific">Streptomyces hainanensis</name>
    <dbReference type="NCBI Taxonomy" id="402648"/>
    <lineage>
        <taxon>Bacteria</taxon>
        <taxon>Bacillati</taxon>
        <taxon>Actinomycetota</taxon>
        <taxon>Actinomycetes</taxon>
        <taxon>Kitasatosporales</taxon>
        <taxon>Streptomycetaceae</taxon>
        <taxon>Streptomyces</taxon>
    </lineage>
</organism>